<evidence type="ECO:0000313" key="1">
    <source>
        <dbReference type="EMBL" id="MFG1250634.1"/>
    </source>
</evidence>
<name>A0ABW6ZBY1_9HYPH</name>
<proteinExistence type="predicted"/>
<evidence type="ECO:0000313" key="2">
    <source>
        <dbReference type="Proteomes" id="UP001604043"/>
    </source>
</evidence>
<protein>
    <recommendedName>
        <fullName evidence="3">CopG family transcriptional regulator</fullName>
    </recommendedName>
</protein>
<organism evidence="1 2">
    <name type="scientific">Xanthobacter aminoxidans</name>
    <dbReference type="NCBI Taxonomy" id="186280"/>
    <lineage>
        <taxon>Bacteria</taxon>
        <taxon>Pseudomonadati</taxon>
        <taxon>Pseudomonadota</taxon>
        <taxon>Alphaproteobacteria</taxon>
        <taxon>Hyphomicrobiales</taxon>
        <taxon>Xanthobacteraceae</taxon>
        <taxon>Xanthobacter</taxon>
    </lineage>
</organism>
<comment type="caution">
    <text evidence="1">The sequence shown here is derived from an EMBL/GenBank/DDBJ whole genome shotgun (WGS) entry which is preliminary data.</text>
</comment>
<evidence type="ECO:0008006" key="3">
    <source>
        <dbReference type="Google" id="ProtNLM"/>
    </source>
</evidence>
<reference evidence="1 2" key="1">
    <citation type="submission" date="2024-02" db="EMBL/GenBank/DDBJ databases">
        <title>Expansion and revision of Xanthobacter and proposal of Roseixanthobacter gen. nov.</title>
        <authorList>
            <person name="Soltysiak M.P.M."/>
            <person name="Jalihal A."/>
            <person name="Ory A."/>
            <person name="Chrisophersen C."/>
            <person name="Lee A.D."/>
            <person name="Boulton J."/>
            <person name="Springer M."/>
        </authorList>
    </citation>
    <scope>NUCLEOTIDE SEQUENCE [LARGE SCALE GENOMIC DNA]</scope>
    <source>
        <strain evidence="1 2">CB5</strain>
    </source>
</reference>
<accession>A0ABW6ZBY1</accession>
<dbReference type="EMBL" id="JBAFUR010000001">
    <property type="protein sequence ID" value="MFG1250634.1"/>
    <property type="molecule type" value="Genomic_DNA"/>
</dbReference>
<dbReference type="Proteomes" id="UP001604043">
    <property type="component" value="Unassembled WGS sequence"/>
</dbReference>
<dbReference type="RefSeq" id="WP_394006987.1">
    <property type="nucleotide sequence ID" value="NZ_JBAFUR010000001.1"/>
</dbReference>
<sequence length="64" mass="7019">MEHKTRALYRPPKGERVVLNLPKEELEAVDGWGVPAGMPSRTATIRELLKKGLEAVAHERAASG</sequence>
<keyword evidence="2" id="KW-1185">Reference proteome</keyword>
<gene>
    <name evidence="1" type="ORF">V5F30_00350</name>
</gene>